<proteinExistence type="predicted"/>
<keyword evidence="2" id="KW-0604">Photosystem II</keyword>
<organism evidence="5 6">
    <name type="scientific">Echinicola pacifica</name>
    <dbReference type="NCBI Taxonomy" id="346377"/>
    <lineage>
        <taxon>Bacteria</taxon>
        <taxon>Pseudomonadati</taxon>
        <taxon>Bacteroidota</taxon>
        <taxon>Cytophagia</taxon>
        <taxon>Cytophagales</taxon>
        <taxon>Cyclobacteriaceae</taxon>
        <taxon>Echinicola</taxon>
    </lineage>
</organism>
<sequence length="354" mass="38011">MKRNMVLRLSLLGLAAIVWSCQKTNESPEVSPIEWEVLTTPVKSSLRGLSALTDDIAWASGSEGVWLRTLDGGKSWDHGVIAGMDTVDFRDIEAFDANTAVAISSGQPAVIYKTTNGGEDWKKVYQASDSAFFDGMTFVNDRRGYVYGDPEEGKWKLVLTLNGGESWDDISSAPKASPGEAGFAASGTGILAKDHRIWMASGGSQSRIFFSEDGGVDWDSIPVPITQGAPSKGIFSLAFINGKNLIAVGGDYKNPDLDQDNIAMSFDEGKSWVKPKGNGPSGYRSGVAYYAKYHWLIAVGPNGSDYSGNAGHNWTKFSDAAFHVIQKSNNGETIWASGPNGKIAKLLTSSDQSD</sequence>
<dbReference type="PANTHER" id="PTHR47199">
    <property type="entry name" value="PHOTOSYSTEM II STABILITY/ASSEMBLY FACTOR HCF136, CHLOROPLASTIC"/>
    <property type="match status" value="1"/>
</dbReference>
<evidence type="ECO:0000256" key="3">
    <source>
        <dbReference type="SAM" id="SignalP"/>
    </source>
</evidence>
<dbReference type="EMBL" id="BMWX01000002">
    <property type="protein sequence ID" value="GGZ20947.1"/>
    <property type="molecule type" value="Genomic_DNA"/>
</dbReference>
<dbReference type="Pfam" id="PF14870">
    <property type="entry name" value="PSII_BNR"/>
    <property type="match status" value="1"/>
</dbReference>
<feature type="chain" id="PRO_5037618008" evidence="3">
    <location>
        <begin position="21"/>
        <end position="354"/>
    </location>
</feature>
<dbReference type="Proteomes" id="UP000619457">
    <property type="component" value="Unassembled WGS sequence"/>
</dbReference>
<accession>A0A918PTR9</accession>
<keyword evidence="3" id="KW-0732">Signal</keyword>
<evidence type="ECO:0000256" key="1">
    <source>
        <dbReference type="ARBA" id="ARBA00022531"/>
    </source>
</evidence>
<name>A0A918PTR9_9BACT</name>
<dbReference type="InterPro" id="IPR015943">
    <property type="entry name" value="WD40/YVTN_repeat-like_dom_sf"/>
</dbReference>
<dbReference type="GO" id="GO:0015979">
    <property type="term" value="P:photosynthesis"/>
    <property type="evidence" value="ECO:0007669"/>
    <property type="project" value="UniProtKB-KW"/>
</dbReference>
<dbReference type="InterPro" id="IPR028203">
    <property type="entry name" value="PSII_CF48-like_dom"/>
</dbReference>
<protein>
    <submittedName>
        <fullName evidence="5">Oxidoreductase</fullName>
    </submittedName>
</protein>
<dbReference type="Gene3D" id="2.130.10.10">
    <property type="entry name" value="YVTN repeat-like/Quinoprotein amine dehydrogenase"/>
    <property type="match status" value="1"/>
</dbReference>
<keyword evidence="1" id="KW-0602">Photosynthesis</keyword>
<reference evidence="5" key="2">
    <citation type="submission" date="2020-09" db="EMBL/GenBank/DDBJ databases">
        <authorList>
            <person name="Sun Q."/>
            <person name="Kim S."/>
        </authorList>
    </citation>
    <scope>NUCLEOTIDE SEQUENCE</scope>
    <source>
        <strain evidence="5">KCTC 12368</strain>
    </source>
</reference>
<keyword evidence="6" id="KW-1185">Reference proteome</keyword>
<feature type="domain" description="Photosynthesis system II assembly factor Ycf48/Hcf136-like" evidence="4">
    <location>
        <begin position="32"/>
        <end position="124"/>
    </location>
</feature>
<dbReference type="AlphaFoldDB" id="A0A918PTR9"/>
<evidence type="ECO:0000259" key="4">
    <source>
        <dbReference type="Pfam" id="PF14870"/>
    </source>
</evidence>
<reference evidence="5" key="1">
    <citation type="journal article" date="2014" name="Int. J. Syst. Evol. Microbiol.">
        <title>Complete genome sequence of Corynebacterium casei LMG S-19264T (=DSM 44701T), isolated from a smear-ripened cheese.</title>
        <authorList>
            <consortium name="US DOE Joint Genome Institute (JGI-PGF)"/>
            <person name="Walter F."/>
            <person name="Albersmeier A."/>
            <person name="Kalinowski J."/>
            <person name="Ruckert C."/>
        </authorList>
    </citation>
    <scope>NUCLEOTIDE SEQUENCE</scope>
    <source>
        <strain evidence="5">KCTC 12368</strain>
    </source>
</reference>
<gene>
    <name evidence="5" type="ORF">GCM10007049_11950</name>
</gene>
<dbReference type="GO" id="GO:0009523">
    <property type="term" value="C:photosystem II"/>
    <property type="evidence" value="ECO:0007669"/>
    <property type="project" value="UniProtKB-KW"/>
</dbReference>
<dbReference type="SUPFAM" id="SSF110296">
    <property type="entry name" value="Oligoxyloglucan reducing end-specific cellobiohydrolase"/>
    <property type="match status" value="1"/>
</dbReference>
<comment type="caution">
    <text evidence="5">The sequence shown here is derived from an EMBL/GenBank/DDBJ whole genome shotgun (WGS) entry which is preliminary data.</text>
</comment>
<evidence type="ECO:0000313" key="5">
    <source>
        <dbReference type="EMBL" id="GGZ20947.1"/>
    </source>
</evidence>
<dbReference type="RefSeq" id="WP_018472267.1">
    <property type="nucleotide sequence ID" value="NZ_BMWX01000002.1"/>
</dbReference>
<feature type="signal peptide" evidence="3">
    <location>
        <begin position="1"/>
        <end position="20"/>
    </location>
</feature>
<dbReference type="PANTHER" id="PTHR47199:SF2">
    <property type="entry name" value="PHOTOSYSTEM II STABILITY_ASSEMBLY FACTOR HCF136, CHLOROPLASTIC"/>
    <property type="match status" value="1"/>
</dbReference>
<evidence type="ECO:0000256" key="2">
    <source>
        <dbReference type="ARBA" id="ARBA00023276"/>
    </source>
</evidence>
<evidence type="ECO:0000313" key="6">
    <source>
        <dbReference type="Proteomes" id="UP000619457"/>
    </source>
</evidence>